<dbReference type="Gene3D" id="1.10.150.20">
    <property type="entry name" value="5' to 3' exonuclease, C-terminal subdomain"/>
    <property type="match status" value="1"/>
</dbReference>
<feature type="domain" description="RNA polymerase alpha subunit C-terminal" evidence="1">
    <location>
        <begin position="59"/>
        <end position="91"/>
    </location>
</feature>
<sequence>MLDLTDAEKIPISVLSLSTRARNCIRRSTGNYRNSLDAYPFNTSHVFYALSTNLPSVEEAGTLAMRTRDELLSMRNLGEKSVQEIEEKLAELGLSLATPENSQHFDPSI</sequence>
<dbReference type="Pfam" id="PF03118">
    <property type="entry name" value="RNA_pol_A_CTD"/>
    <property type="match status" value="1"/>
</dbReference>
<keyword evidence="2" id="KW-0804">Transcription</keyword>
<protein>
    <submittedName>
        <fullName evidence="2">DNA-directed RNA polymerase subunit alpha</fullName>
    </submittedName>
</protein>
<dbReference type="GO" id="GO:0000428">
    <property type="term" value="C:DNA-directed RNA polymerase complex"/>
    <property type="evidence" value="ECO:0007669"/>
    <property type="project" value="UniProtKB-KW"/>
</dbReference>
<comment type="caution">
    <text evidence="2">The sequence shown here is derived from an EMBL/GenBank/DDBJ whole genome shotgun (WGS) entry which is preliminary data.</text>
</comment>
<evidence type="ECO:0000313" key="3">
    <source>
        <dbReference type="Proteomes" id="UP000034292"/>
    </source>
</evidence>
<dbReference type="InterPro" id="IPR011260">
    <property type="entry name" value="RNAP_asu_C"/>
</dbReference>
<dbReference type="Proteomes" id="UP000034292">
    <property type="component" value="Unassembled WGS sequence"/>
</dbReference>
<dbReference type="SUPFAM" id="SSF47789">
    <property type="entry name" value="C-terminal domain of RNA polymerase alpha subunit"/>
    <property type="match status" value="1"/>
</dbReference>
<proteinExistence type="predicted"/>
<dbReference type="EMBL" id="LBZV01000002">
    <property type="protein sequence ID" value="KKR78195.1"/>
    <property type="molecule type" value="Genomic_DNA"/>
</dbReference>
<gene>
    <name evidence="2" type="ORF">UU23_C0002G0022</name>
</gene>
<dbReference type="GO" id="GO:0006351">
    <property type="term" value="P:DNA-templated transcription"/>
    <property type="evidence" value="ECO:0007669"/>
    <property type="project" value="InterPro"/>
</dbReference>
<evidence type="ECO:0000259" key="1">
    <source>
        <dbReference type="Pfam" id="PF03118"/>
    </source>
</evidence>
<name>A0A0G0W1M1_9BACT</name>
<organism evidence="2 3">
    <name type="scientific">Candidatus Curtissbacteria bacterium GW2011_GWA1_40_9</name>
    <dbReference type="NCBI Taxonomy" id="1618408"/>
    <lineage>
        <taxon>Bacteria</taxon>
        <taxon>Candidatus Curtissiibacteriota</taxon>
    </lineage>
</organism>
<dbReference type="GO" id="GO:0003899">
    <property type="term" value="F:DNA-directed RNA polymerase activity"/>
    <property type="evidence" value="ECO:0007669"/>
    <property type="project" value="InterPro"/>
</dbReference>
<keyword evidence="2" id="KW-0240">DNA-directed RNA polymerase</keyword>
<reference evidence="2 3" key="1">
    <citation type="journal article" date="2015" name="Nature">
        <title>rRNA introns, odd ribosomes, and small enigmatic genomes across a large radiation of phyla.</title>
        <authorList>
            <person name="Brown C.T."/>
            <person name="Hug L.A."/>
            <person name="Thomas B.C."/>
            <person name="Sharon I."/>
            <person name="Castelle C.J."/>
            <person name="Singh A."/>
            <person name="Wilkins M.J."/>
            <person name="Williams K.H."/>
            <person name="Banfield J.F."/>
        </authorList>
    </citation>
    <scope>NUCLEOTIDE SEQUENCE [LARGE SCALE GENOMIC DNA]</scope>
</reference>
<dbReference type="GO" id="GO:0003677">
    <property type="term" value="F:DNA binding"/>
    <property type="evidence" value="ECO:0007669"/>
    <property type="project" value="InterPro"/>
</dbReference>
<accession>A0A0G0W1M1</accession>
<dbReference type="AlphaFoldDB" id="A0A0G0W1M1"/>
<dbReference type="STRING" id="1618408.UU23_C0002G0022"/>
<evidence type="ECO:0000313" key="2">
    <source>
        <dbReference type="EMBL" id="KKR78195.1"/>
    </source>
</evidence>